<dbReference type="InterPro" id="IPR029044">
    <property type="entry name" value="Nucleotide-diphossugar_trans"/>
</dbReference>
<name>A0ABZ0PJU3_9PROT</name>
<accession>A0ABZ0PJU3</accession>
<evidence type="ECO:0000256" key="2">
    <source>
        <dbReference type="ARBA" id="ARBA00022475"/>
    </source>
</evidence>
<dbReference type="Proteomes" id="UP001305521">
    <property type="component" value="Chromosome"/>
</dbReference>
<keyword evidence="4" id="KW-0808">Transferase</keyword>
<evidence type="ECO:0000256" key="5">
    <source>
        <dbReference type="ARBA" id="ARBA00023136"/>
    </source>
</evidence>
<evidence type="ECO:0000313" key="8">
    <source>
        <dbReference type="Proteomes" id="UP001305521"/>
    </source>
</evidence>
<dbReference type="PANTHER" id="PTHR43646:SF2">
    <property type="entry name" value="GLYCOSYLTRANSFERASE 2-LIKE DOMAIN-CONTAINING PROTEIN"/>
    <property type="match status" value="1"/>
</dbReference>
<evidence type="ECO:0000313" key="7">
    <source>
        <dbReference type="EMBL" id="WPB85907.1"/>
    </source>
</evidence>
<sequence>MRISAVIPTLNAAHLLPPLLGQLGALGEVILADGGSTDGVAELPGVRLVTAPRGRGSQLAAGAAAAQGEWLLFLHADTRLESGWEAAVAAASDQPGAAHHFRFALDDASPQARRLEAAVAWRCRWLALPYGDQGLLISRTLYDAVGGYQPIPLMEDVELVRRLGRARLADLPVCAITSAARWQRDGWWRRSARNLTTLGLYFAGVSPERLARFYR</sequence>
<dbReference type="RefSeq" id="WP_318649885.1">
    <property type="nucleotide sequence ID" value="NZ_CP137852.1"/>
</dbReference>
<keyword evidence="3" id="KW-0328">Glycosyltransferase</keyword>
<dbReference type="CDD" id="cd02522">
    <property type="entry name" value="GT_2_like_a"/>
    <property type="match status" value="1"/>
</dbReference>
<dbReference type="Pfam" id="PF00535">
    <property type="entry name" value="Glycos_transf_2"/>
    <property type="match status" value="1"/>
</dbReference>
<evidence type="ECO:0000256" key="3">
    <source>
        <dbReference type="ARBA" id="ARBA00022676"/>
    </source>
</evidence>
<dbReference type="InterPro" id="IPR001173">
    <property type="entry name" value="Glyco_trans_2-like"/>
</dbReference>
<dbReference type="PANTHER" id="PTHR43646">
    <property type="entry name" value="GLYCOSYLTRANSFERASE"/>
    <property type="match status" value="1"/>
</dbReference>
<protein>
    <submittedName>
        <fullName evidence="7">TIGR04283 family arsenosugar biosynthesis glycosyltransferase</fullName>
    </submittedName>
</protein>
<proteinExistence type="predicted"/>
<evidence type="ECO:0000256" key="1">
    <source>
        <dbReference type="ARBA" id="ARBA00004236"/>
    </source>
</evidence>
<keyword evidence="8" id="KW-1185">Reference proteome</keyword>
<dbReference type="SUPFAM" id="SSF53448">
    <property type="entry name" value="Nucleotide-diphospho-sugar transferases"/>
    <property type="match status" value="1"/>
</dbReference>
<comment type="subcellular location">
    <subcellularLocation>
        <location evidence="1">Cell membrane</location>
    </subcellularLocation>
</comment>
<gene>
    <name evidence="7" type="ORF">R9Z33_03300</name>
</gene>
<evidence type="ECO:0000259" key="6">
    <source>
        <dbReference type="Pfam" id="PF00535"/>
    </source>
</evidence>
<keyword evidence="5" id="KW-0472">Membrane</keyword>
<keyword evidence="2" id="KW-1003">Cell membrane</keyword>
<dbReference type="EMBL" id="CP137852">
    <property type="protein sequence ID" value="WPB85907.1"/>
    <property type="molecule type" value="Genomic_DNA"/>
</dbReference>
<dbReference type="InterPro" id="IPR026461">
    <property type="entry name" value="Trfase_2_rSAM/seldom_assoc"/>
</dbReference>
<organism evidence="7 8">
    <name type="scientific">Sediminicoccus rosea</name>
    <dbReference type="NCBI Taxonomy" id="1225128"/>
    <lineage>
        <taxon>Bacteria</taxon>
        <taxon>Pseudomonadati</taxon>
        <taxon>Pseudomonadota</taxon>
        <taxon>Alphaproteobacteria</taxon>
        <taxon>Acetobacterales</taxon>
        <taxon>Roseomonadaceae</taxon>
        <taxon>Sediminicoccus</taxon>
    </lineage>
</organism>
<feature type="domain" description="Glycosyltransferase 2-like" evidence="6">
    <location>
        <begin position="4"/>
        <end position="134"/>
    </location>
</feature>
<dbReference type="Gene3D" id="3.90.550.10">
    <property type="entry name" value="Spore Coat Polysaccharide Biosynthesis Protein SpsA, Chain A"/>
    <property type="match status" value="1"/>
</dbReference>
<evidence type="ECO:0000256" key="4">
    <source>
        <dbReference type="ARBA" id="ARBA00022679"/>
    </source>
</evidence>
<dbReference type="NCBIfam" id="TIGR04283">
    <property type="entry name" value="glyco_like_mftF"/>
    <property type="match status" value="1"/>
</dbReference>
<reference evidence="7 8" key="1">
    <citation type="submission" date="2023-11" db="EMBL/GenBank/DDBJ databases">
        <title>Arctic aerobic anoxygenic photoheterotroph Sediminicoccus rosea KRV36 adapts its photosynthesis to long days of polar summer.</title>
        <authorList>
            <person name="Tomasch J."/>
            <person name="Kopejtka K."/>
            <person name="Bily T."/>
            <person name="Gardiner A.T."/>
            <person name="Gardian Z."/>
            <person name="Shivaramu S."/>
            <person name="Koblizek M."/>
            <person name="Engelhardt F."/>
            <person name="Kaftan D."/>
        </authorList>
    </citation>
    <scope>NUCLEOTIDE SEQUENCE [LARGE SCALE GENOMIC DNA]</scope>
    <source>
        <strain evidence="7 8">R-30</strain>
    </source>
</reference>